<dbReference type="EMBL" id="CP118734">
    <property type="protein sequence ID" value="WNY48131.1"/>
    <property type="molecule type" value="Genomic_DNA"/>
</dbReference>
<organism evidence="2 3">
    <name type="scientific">Streptococcus iners subsp. hyiners</name>
    <dbReference type="NCBI Taxonomy" id="3028083"/>
    <lineage>
        <taxon>Bacteria</taxon>
        <taxon>Bacillati</taxon>
        <taxon>Bacillota</taxon>
        <taxon>Bacilli</taxon>
        <taxon>Lactobacillales</taxon>
        <taxon>Streptococcaceae</taxon>
        <taxon>Streptococcus</taxon>
        <taxon>Streptococcus iners</taxon>
    </lineage>
</organism>
<keyword evidence="3" id="KW-1185">Reference proteome</keyword>
<dbReference type="Gene3D" id="3.10.450.50">
    <property type="match status" value="1"/>
</dbReference>
<proteinExistence type="predicted"/>
<dbReference type="AlphaFoldDB" id="A0AA96VF48"/>
<gene>
    <name evidence="2" type="ORF">PW220_05215</name>
</gene>
<dbReference type="Proteomes" id="UP001301526">
    <property type="component" value="Chromosome"/>
</dbReference>
<dbReference type="NCBIfam" id="TIGR02246">
    <property type="entry name" value="SgcJ/EcaC family oxidoreductase"/>
    <property type="match status" value="1"/>
</dbReference>
<reference evidence="2 3" key="1">
    <citation type="submission" date="2023-02" db="EMBL/GenBank/DDBJ databases">
        <title>Streptococcus sp. Genome Sequencing and Assembly.</title>
        <authorList>
            <person name="Shore S.M."/>
            <person name="Nicholson T.L."/>
        </authorList>
    </citation>
    <scope>NUCLEOTIDE SEQUENCE [LARGE SCALE GENOMIC DNA]</scope>
    <source>
        <strain evidence="2 3">29892</strain>
    </source>
</reference>
<evidence type="ECO:0000313" key="2">
    <source>
        <dbReference type="EMBL" id="WNY48131.1"/>
    </source>
</evidence>
<dbReference type="RefSeq" id="WP_248054194.1">
    <property type="nucleotide sequence ID" value="NZ_CP118734.1"/>
</dbReference>
<name>A0AA96VF48_9STRE</name>
<dbReference type="SUPFAM" id="SSF54427">
    <property type="entry name" value="NTF2-like"/>
    <property type="match status" value="1"/>
</dbReference>
<sequence length="123" mass="14112">MANRIENVLELYKQAVLEKDLDLMLSLYCDDVLIYDVAGQWSLSGKKDLADMVTSWFQEIATDRVEVSYSNLEIQSSQTCAFAYFDASFSKIGKEQSVTDRFTLGFIYDQGWKIKHQHSSHPV</sequence>
<dbReference type="InterPro" id="IPR011944">
    <property type="entry name" value="Steroid_delta5-4_isomerase"/>
</dbReference>
<dbReference type="Pfam" id="PF13474">
    <property type="entry name" value="SnoaL_3"/>
    <property type="match status" value="1"/>
</dbReference>
<evidence type="ECO:0000259" key="1">
    <source>
        <dbReference type="Pfam" id="PF13474"/>
    </source>
</evidence>
<protein>
    <submittedName>
        <fullName evidence="2">SgcJ/EcaC family oxidoreductase</fullName>
    </submittedName>
</protein>
<feature type="domain" description="SnoaL-like" evidence="1">
    <location>
        <begin position="5"/>
        <end position="123"/>
    </location>
</feature>
<accession>A0AA96VF48</accession>
<evidence type="ECO:0000313" key="3">
    <source>
        <dbReference type="Proteomes" id="UP001301526"/>
    </source>
</evidence>
<dbReference type="InterPro" id="IPR037401">
    <property type="entry name" value="SnoaL-like"/>
</dbReference>
<dbReference type="InterPro" id="IPR032710">
    <property type="entry name" value="NTF2-like_dom_sf"/>
</dbReference>